<feature type="domain" description="Transposase IS110-like N-terminal" evidence="1">
    <location>
        <begin position="9"/>
        <end position="161"/>
    </location>
</feature>
<evidence type="ECO:0000259" key="1">
    <source>
        <dbReference type="Pfam" id="PF01548"/>
    </source>
</evidence>
<dbReference type="PANTHER" id="PTHR33055:SF17">
    <property type="entry name" value="THIRD ORF IN TRANSPOSON ISC1491"/>
    <property type="match status" value="1"/>
</dbReference>
<dbReference type="InterPro" id="IPR047650">
    <property type="entry name" value="Transpos_IS110"/>
</dbReference>
<dbReference type="GO" id="GO:0004803">
    <property type="term" value="F:transposase activity"/>
    <property type="evidence" value="ECO:0007669"/>
    <property type="project" value="InterPro"/>
</dbReference>
<evidence type="ECO:0000313" key="2">
    <source>
        <dbReference type="EMBL" id="EOO61630.1"/>
    </source>
</evidence>
<protein>
    <recommendedName>
        <fullName evidence="1">Transposase IS110-like N-terminal domain-containing protein</fullName>
    </recommendedName>
</protein>
<proteinExistence type="predicted"/>
<dbReference type="GO" id="GO:0003677">
    <property type="term" value="F:DNA binding"/>
    <property type="evidence" value="ECO:0007669"/>
    <property type="project" value="InterPro"/>
</dbReference>
<name>A0A9W5PYH0_BACCE</name>
<dbReference type="PANTHER" id="PTHR33055">
    <property type="entry name" value="TRANSPOSASE FOR INSERTION SEQUENCE ELEMENT IS1111A"/>
    <property type="match status" value="1"/>
</dbReference>
<sequence length="219" mass="26028">MKHVIAFNVSMRKSYMVIYTAQKQCIFESEINHSKPNFEKLRKRIDKLMNENKKSPHIVFEATGVYSRQLERFMQDNKFEYFPLNPLETKLQCNSLRIHKTDKSDAHQLALTHFTDSRREKTGTDNLFYQLKSISRFYNELDDELSLIRSRTHKVIQLTFPELEQIFITKSDLFLNFVQLFPHPDFIQNLSKTLMKNQIRKNTNKNISTHIAEKNYGST</sequence>
<reference evidence="2 3" key="1">
    <citation type="submission" date="2012-12" db="EMBL/GenBank/DDBJ databases">
        <title>The Genome Sequence of Bacillus cereus VD196.</title>
        <authorList>
            <consortium name="The Broad Institute Genome Sequencing Platform"/>
            <consortium name="The Broad Institute Genome Sequencing Center for Infectious Disease"/>
            <person name="Feldgarden M."/>
            <person name="Van der Auwera G.A."/>
            <person name="Mahillon J."/>
            <person name="Duprez V."/>
            <person name="Timmery S."/>
            <person name="Mattelet C."/>
            <person name="Dierick K."/>
            <person name="Sun M."/>
            <person name="Yu Z."/>
            <person name="Zhu L."/>
            <person name="Hu X."/>
            <person name="Shank E.B."/>
            <person name="Swiecicka I."/>
            <person name="Hansen B.M."/>
            <person name="Andrup L."/>
            <person name="Walker B."/>
            <person name="Young S.K."/>
            <person name="Zeng Q."/>
            <person name="Gargeya S."/>
            <person name="Fitzgerald M."/>
            <person name="Haas B."/>
            <person name="Abouelleil A."/>
            <person name="Alvarado L."/>
            <person name="Arachchi H.M."/>
            <person name="Berlin A.M."/>
            <person name="Chapman S.B."/>
            <person name="Dewar J."/>
            <person name="Goldberg J."/>
            <person name="Griggs A."/>
            <person name="Gujja S."/>
            <person name="Hansen M."/>
            <person name="Howarth C."/>
            <person name="Imamovic A."/>
            <person name="Larimer J."/>
            <person name="McCowan C."/>
            <person name="Murphy C."/>
            <person name="Neiman D."/>
            <person name="Pearson M."/>
            <person name="Priest M."/>
            <person name="Roberts A."/>
            <person name="Saif S."/>
            <person name="Shea T."/>
            <person name="Sisk P."/>
            <person name="Sykes S."/>
            <person name="Wortman J."/>
            <person name="Nusbaum C."/>
            <person name="Birren B."/>
        </authorList>
    </citation>
    <scope>NUCLEOTIDE SEQUENCE [LARGE SCALE GENOMIC DNA]</scope>
    <source>
        <strain evidence="2 3">VD196</strain>
    </source>
</reference>
<dbReference type="GO" id="GO:0006313">
    <property type="term" value="P:DNA transposition"/>
    <property type="evidence" value="ECO:0007669"/>
    <property type="project" value="InterPro"/>
</dbReference>
<dbReference type="AlphaFoldDB" id="A0A9W5PYH0"/>
<accession>A0A9W5PYH0</accession>
<dbReference type="Pfam" id="PF01548">
    <property type="entry name" value="DEDD_Tnp_IS110"/>
    <property type="match status" value="1"/>
</dbReference>
<dbReference type="EMBL" id="AHFL01000061">
    <property type="protein sequence ID" value="EOO61630.1"/>
    <property type="molecule type" value="Genomic_DNA"/>
</dbReference>
<gene>
    <name evidence="2" type="ORF">IKE_05852</name>
</gene>
<dbReference type="Proteomes" id="UP000014023">
    <property type="component" value="Unassembled WGS sequence"/>
</dbReference>
<evidence type="ECO:0000313" key="3">
    <source>
        <dbReference type="Proteomes" id="UP000014023"/>
    </source>
</evidence>
<organism evidence="2 3">
    <name type="scientific">Bacillus cereus VD196</name>
    <dbReference type="NCBI Taxonomy" id="1053243"/>
    <lineage>
        <taxon>Bacteria</taxon>
        <taxon>Bacillati</taxon>
        <taxon>Bacillota</taxon>
        <taxon>Bacilli</taxon>
        <taxon>Bacillales</taxon>
        <taxon>Bacillaceae</taxon>
        <taxon>Bacillus</taxon>
        <taxon>Bacillus cereus group</taxon>
    </lineage>
</organism>
<dbReference type="InterPro" id="IPR002525">
    <property type="entry name" value="Transp_IS110-like_N"/>
</dbReference>
<comment type="caution">
    <text evidence="2">The sequence shown here is derived from an EMBL/GenBank/DDBJ whole genome shotgun (WGS) entry which is preliminary data.</text>
</comment>